<dbReference type="Gene3D" id="3.40.630.30">
    <property type="match status" value="1"/>
</dbReference>
<dbReference type="GeneID" id="27322647"/>
<dbReference type="OrthoDB" id="512662at2759"/>
<dbReference type="CDD" id="cd04301">
    <property type="entry name" value="NAT_SF"/>
    <property type="match status" value="1"/>
</dbReference>
<dbReference type="HOGENOM" id="CLU_073919_0_0_1"/>
<name>A0A0D1WW64_EXOME</name>
<feature type="domain" description="N-acetyltransferase" evidence="1">
    <location>
        <begin position="80"/>
        <end position="222"/>
    </location>
</feature>
<organism evidence="2 3">
    <name type="scientific">Exophiala mesophila</name>
    <name type="common">Black yeast-like fungus</name>
    <dbReference type="NCBI Taxonomy" id="212818"/>
    <lineage>
        <taxon>Eukaryota</taxon>
        <taxon>Fungi</taxon>
        <taxon>Dikarya</taxon>
        <taxon>Ascomycota</taxon>
        <taxon>Pezizomycotina</taxon>
        <taxon>Eurotiomycetes</taxon>
        <taxon>Chaetothyriomycetidae</taxon>
        <taxon>Chaetothyriales</taxon>
        <taxon>Herpotrichiellaceae</taxon>
        <taxon>Exophiala</taxon>
    </lineage>
</organism>
<dbReference type="RefSeq" id="XP_016225174.1">
    <property type="nucleotide sequence ID" value="XM_016369386.1"/>
</dbReference>
<dbReference type="Pfam" id="PF13508">
    <property type="entry name" value="Acetyltransf_7"/>
    <property type="match status" value="1"/>
</dbReference>
<dbReference type="InterPro" id="IPR052523">
    <property type="entry name" value="Trichothecene_AcTrans"/>
</dbReference>
<dbReference type="InterPro" id="IPR016181">
    <property type="entry name" value="Acyl_CoA_acyltransferase"/>
</dbReference>
<evidence type="ECO:0000313" key="2">
    <source>
        <dbReference type="EMBL" id="KIV93600.1"/>
    </source>
</evidence>
<accession>A0A0D1WW64</accession>
<dbReference type="AlphaFoldDB" id="A0A0D1WW64"/>
<evidence type="ECO:0000313" key="3">
    <source>
        <dbReference type="Proteomes" id="UP000054302"/>
    </source>
</evidence>
<dbReference type="PANTHER" id="PTHR42791:SF4">
    <property type="entry name" value="ACETYLTRANSFERASE, GNAT FAMILY FAMILY (AFU_ORTHOLOGUE AFUA_4G09540)-RELATED"/>
    <property type="match status" value="1"/>
</dbReference>
<keyword evidence="3" id="KW-1185">Reference proteome</keyword>
<protein>
    <recommendedName>
        <fullName evidence="1">N-acetyltransferase domain-containing protein</fullName>
    </recommendedName>
</protein>
<sequence>MTIEIRPIQPEDISSVVECIQLAFAEDPYFQWAFDPSNFNRERNYMSLKAKCEWGMRHALFHVAIDTEDEVPGRVVGVGMWMKPARVGTPETWLEWWDSYVLWFKQGWNLVRYQGRGGLNTKRYYIWKREQAEAQKELWTDPEGYYFCNIVTVRPGIQGKGIGRKLFSVVTDMADREGRKCYLESSRDNPNIAIYEKLGFKLAKKMVCDDNGVACDLFCMIREPQTKP</sequence>
<dbReference type="InterPro" id="IPR000182">
    <property type="entry name" value="GNAT_dom"/>
</dbReference>
<dbReference type="PANTHER" id="PTHR42791">
    <property type="entry name" value="GNAT FAMILY ACETYLTRANSFERASE"/>
    <property type="match status" value="1"/>
</dbReference>
<dbReference type="OMA" id="CMLYCMV"/>
<evidence type="ECO:0000259" key="1">
    <source>
        <dbReference type="PROSITE" id="PS51186"/>
    </source>
</evidence>
<reference evidence="2 3" key="1">
    <citation type="submission" date="2015-01" db="EMBL/GenBank/DDBJ databases">
        <title>The Genome Sequence of Exophiala mesophila CBS40295.</title>
        <authorList>
            <consortium name="The Broad Institute Genomics Platform"/>
            <person name="Cuomo C."/>
            <person name="de Hoog S."/>
            <person name="Gorbushina A."/>
            <person name="Stielow B."/>
            <person name="Teixiera M."/>
            <person name="Abouelleil A."/>
            <person name="Chapman S.B."/>
            <person name="Priest M."/>
            <person name="Young S.K."/>
            <person name="Wortman J."/>
            <person name="Nusbaum C."/>
            <person name="Birren B."/>
        </authorList>
    </citation>
    <scope>NUCLEOTIDE SEQUENCE [LARGE SCALE GENOMIC DNA]</scope>
    <source>
        <strain evidence="2 3">CBS 40295</strain>
    </source>
</reference>
<dbReference type="PROSITE" id="PS51186">
    <property type="entry name" value="GNAT"/>
    <property type="match status" value="1"/>
</dbReference>
<dbReference type="GO" id="GO:0016747">
    <property type="term" value="F:acyltransferase activity, transferring groups other than amino-acyl groups"/>
    <property type="evidence" value="ECO:0007669"/>
    <property type="project" value="InterPro"/>
</dbReference>
<dbReference type="VEuPathDB" id="FungiDB:PV10_04802"/>
<dbReference type="STRING" id="212818.A0A0D1WW64"/>
<gene>
    <name evidence="2" type="ORF">PV10_04802</name>
</gene>
<dbReference type="EMBL" id="KN847522">
    <property type="protein sequence ID" value="KIV93600.1"/>
    <property type="molecule type" value="Genomic_DNA"/>
</dbReference>
<dbReference type="Proteomes" id="UP000054302">
    <property type="component" value="Unassembled WGS sequence"/>
</dbReference>
<proteinExistence type="predicted"/>
<dbReference type="SUPFAM" id="SSF55729">
    <property type="entry name" value="Acyl-CoA N-acyltransferases (Nat)"/>
    <property type="match status" value="1"/>
</dbReference>